<gene>
    <name evidence="3" type="ORF">CIPAW_01G307000</name>
</gene>
<dbReference type="Proteomes" id="UP000811609">
    <property type="component" value="Chromosome 1"/>
</dbReference>
<feature type="domain" description="WRKY" evidence="2">
    <location>
        <begin position="137"/>
        <end position="194"/>
    </location>
</feature>
<dbReference type="AlphaFoldDB" id="A0A8T1RTI3"/>
<name>A0A8T1RTI3_CARIL</name>
<feature type="region of interest" description="Disordered" evidence="1">
    <location>
        <begin position="74"/>
        <end position="117"/>
    </location>
</feature>
<dbReference type="EMBL" id="CM031809">
    <property type="protein sequence ID" value="KAG6670384.1"/>
    <property type="molecule type" value="Genomic_DNA"/>
</dbReference>
<dbReference type="PROSITE" id="PS50811">
    <property type="entry name" value="WRKY"/>
    <property type="match status" value="1"/>
</dbReference>
<dbReference type="PANTHER" id="PTHR31282">
    <property type="entry name" value="WRKY TRANSCRIPTION FACTOR 21-RELATED"/>
    <property type="match status" value="1"/>
</dbReference>
<keyword evidence="4" id="KW-1185">Reference proteome</keyword>
<dbReference type="InterPro" id="IPR044810">
    <property type="entry name" value="WRKY_plant"/>
</dbReference>
<accession>A0A8T1RTI3</accession>
<dbReference type="Pfam" id="PF03106">
    <property type="entry name" value="WRKY"/>
    <property type="match status" value="1"/>
</dbReference>
<evidence type="ECO:0000313" key="3">
    <source>
        <dbReference type="EMBL" id="KAG6670384.1"/>
    </source>
</evidence>
<dbReference type="InterPro" id="IPR003657">
    <property type="entry name" value="WRKY_dom"/>
</dbReference>
<protein>
    <recommendedName>
        <fullName evidence="2">WRKY domain-containing protein</fullName>
    </recommendedName>
</protein>
<evidence type="ECO:0000259" key="2">
    <source>
        <dbReference type="PROSITE" id="PS50811"/>
    </source>
</evidence>
<dbReference type="SMART" id="SM00774">
    <property type="entry name" value="WRKY"/>
    <property type="match status" value="1"/>
</dbReference>
<sequence length="321" mass="36128">MGVPNRPENLSTTRTKVIKELVEGQDYATQLKSLLHRPTEDLESLSAEELVSKILRSFSETLSVLSACEPGELSQSQAVSHADSHCDVRRSEDSGESRKRSEDSGESRKRLAAKDRRGCYKRRKTSYTWAIVSHTTDDGHAWRKYGQKEILNAKYPRSYFRCTRKYDQGCRATKQIQRMEDDPQMFQTTYIGHHTCRDILKAPQIITDSDPWGTFLVNSDTMMMNIPAGKQDRALNSSTTTIKQESLESPSDLTDSISSLGTNLWSELKTFELLEPAILSPKMGSDNGDAVATMYSCTDTCSLNLDLDFEGDFDFDGGEFL</sequence>
<evidence type="ECO:0000256" key="1">
    <source>
        <dbReference type="SAM" id="MobiDB-lite"/>
    </source>
</evidence>
<evidence type="ECO:0000313" key="4">
    <source>
        <dbReference type="Proteomes" id="UP000811609"/>
    </source>
</evidence>
<dbReference type="GO" id="GO:0043565">
    <property type="term" value="F:sequence-specific DNA binding"/>
    <property type="evidence" value="ECO:0007669"/>
    <property type="project" value="InterPro"/>
</dbReference>
<dbReference type="GO" id="GO:0003700">
    <property type="term" value="F:DNA-binding transcription factor activity"/>
    <property type="evidence" value="ECO:0007669"/>
    <property type="project" value="InterPro"/>
</dbReference>
<feature type="compositionally biased region" description="Basic and acidic residues" evidence="1">
    <location>
        <begin position="82"/>
        <end position="117"/>
    </location>
</feature>
<proteinExistence type="predicted"/>
<comment type="caution">
    <text evidence="3">The sequence shown here is derived from an EMBL/GenBank/DDBJ whole genome shotgun (WGS) entry which is preliminary data.</text>
</comment>
<organism evidence="3 4">
    <name type="scientific">Carya illinoinensis</name>
    <name type="common">Pecan</name>
    <dbReference type="NCBI Taxonomy" id="32201"/>
    <lineage>
        <taxon>Eukaryota</taxon>
        <taxon>Viridiplantae</taxon>
        <taxon>Streptophyta</taxon>
        <taxon>Embryophyta</taxon>
        <taxon>Tracheophyta</taxon>
        <taxon>Spermatophyta</taxon>
        <taxon>Magnoliopsida</taxon>
        <taxon>eudicotyledons</taxon>
        <taxon>Gunneridae</taxon>
        <taxon>Pentapetalae</taxon>
        <taxon>rosids</taxon>
        <taxon>fabids</taxon>
        <taxon>Fagales</taxon>
        <taxon>Juglandaceae</taxon>
        <taxon>Carya</taxon>
    </lineage>
</organism>
<reference evidence="3" key="1">
    <citation type="submission" date="2020-12" db="EMBL/GenBank/DDBJ databases">
        <title>WGS assembly of Carya illinoinensis cv. Pawnee.</title>
        <authorList>
            <person name="Platts A."/>
            <person name="Shu S."/>
            <person name="Wright S."/>
            <person name="Barry K."/>
            <person name="Edger P."/>
            <person name="Pires J.C."/>
            <person name="Schmutz J."/>
        </authorList>
    </citation>
    <scope>NUCLEOTIDE SEQUENCE</scope>
    <source>
        <tissue evidence="3">Leaf</tissue>
    </source>
</reference>